<evidence type="ECO:0000256" key="1">
    <source>
        <dbReference type="SAM" id="MobiDB-lite"/>
    </source>
</evidence>
<proteinExistence type="predicted"/>
<dbReference type="EMBL" id="CAJVPQ010000787">
    <property type="protein sequence ID" value="CAG8510140.1"/>
    <property type="molecule type" value="Genomic_DNA"/>
</dbReference>
<keyword evidence="3" id="KW-1185">Reference proteome</keyword>
<feature type="region of interest" description="Disordered" evidence="1">
    <location>
        <begin position="27"/>
        <end position="51"/>
    </location>
</feature>
<protein>
    <submittedName>
        <fullName evidence="2">9548_t:CDS:1</fullName>
    </submittedName>
</protein>
<evidence type="ECO:0000313" key="3">
    <source>
        <dbReference type="Proteomes" id="UP000789570"/>
    </source>
</evidence>
<reference evidence="2" key="1">
    <citation type="submission" date="2021-06" db="EMBL/GenBank/DDBJ databases">
        <authorList>
            <person name="Kallberg Y."/>
            <person name="Tangrot J."/>
            <person name="Rosling A."/>
        </authorList>
    </citation>
    <scope>NUCLEOTIDE SEQUENCE</scope>
    <source>
        <strain evidence="2">UK204</strain>
    </source>
</reference>
<dbReference type="Proteomes" id="UP000789570">
    <property type="component" value="Unassembled WGS sequence"/>
</dbReference>
<organism evidence="2 3">
    <name type="scientific">Funneliformis caledonium</name>
    <dbReference type="NCBI Taxonomy" id="1117310"/>
    <lineage>
        <taxon>Eukaryota</taxon>
        <taxon>Fungi</taxon>
        <taxon>Fungi incertae sedis</taxon>
        <taxon>Mucoromycota</taxon>
        <taxon>Glomeromycotina</taxon>
        <taxon>Glomeromycetes</taxon>
        <taxon>Glomerales</taxon>
        <taxon>Glomeraceae</taxon>
        <taxon>Funneliformis</taxon>
    </lineage>
</organism>
<gene>
    <name evidence="2" type="ORF">FCALED_LOCUS4153</name>
</gene>
<comment type="caution">
    <text evidence="2">The sequence shown here is derived from an EMBL/GenBank/DDBJ whole genome shotgun (WGS) entry which is preliminary data.</text>
</comment>
<name>A0A9N8ZW05_9GLOM</name>
<accession>A0A9N8ZW05</accession>
<dbReference type="AlphaFoldDB" id="A0A9N8ZW05"/>
<evidence type="ECO:0000313" key="2">
    <source>
        <dbReference type="EMBL" id="CAG8510140.1"/>
    </source>
</evidence>
<sequence>MTTCINVPTPKLSSESVEKLVLVHQMSSDTGNSSEMNTTDWNRLKNILTNR</sequence>